<dbReference type="InterPro" id="IPR046781">
    <property type="entry name" value="Phage_ORF5"/>
</dbReference>
<accession>A0A4P8PJT2</accession>
<dbReference type="Pfam" id="PF20577">
    <property type="entry name" value="Phage_ORF5"/>
    <property type="match status" value="1"/>
</dbReference>
<evidence type="ECO:0000313" key="1">
    <source>
        <dbReference type="EMBL" id="QCQ84692.1"/>
    </source>
</evidence>
<reference evidence="1" key="1">
    <citation type="submission" date="2018-12" db="EMBL/GenBank/DDBJ databases">
        <title>Singled stranded DNA viruses identified in blackflies (Austrosimulium ungulatum) sampled in New Zealand.</title>
        <authorList>
            <person name="Kraberger S."/>
            <person name="Fontenele R.S."/>
            <person name="Schmidlin K."/>
            <person name="Walters M."/>
            <person name="Varsani A."/>
        </authorList>
    </citation>
    <scope>NUCLEOTIDE SEQUENCE [LARGE SCALE GENOMIC DNA]</scope>
    <source>
        <strain evidence="1">046</strain>
    </source>
</reference>
<dbReference type="Proteomes" id="UP000323589">
    <property type="component" value="Segment"/>
</dbReference>
<dbReference type="EMBL" id="MK249150">
    <property type="protein sequence ID" value="QCQ84692.1"/>
    <property type="molecule type" value="Genomic_DNA"/>
</dbReference>
<sequence>MKLKIYSVLDSAVGAYLQPFFARSEGEAVRMLKLAVNDPASNFNKHAQDYTLAFLGSFDDETGDLENATRSNLLNLSSLQEAEKPDIDMMKHFMQPALKQSSE</sequence>
<organism evidence="1">
    <name type="scientific">Blackfly microvirus SF02</name>
    <dbReference type="NCBI Taxonomy" id="2576452"/>
    <lineage>
        <taxon>Viruses</taxon>
        <taxon>Monodnaviria</taxon>
        <taxon>Sangervirae</taxon>
        <taxon>Phixviricota</taxon>
        <taxon>Malgrandaviricetes</taxon>
        <taxon>Petitvirales</taxon>
        <taxon>Microviridae</taxon>
        <taxon>Microvirus</taxon>
    </lineage>
</organism>
<protein>
    <submittedName>
        <fullName evidence="1">Nonstructural protein</fullName>
    </submittedName>
</protein>
<name>A0A4P8PJT2_9VIRU</name>
<proteinExistence type="predicted"/>